<dbReference type="GO" id="GO:0004865">
    <property type="term" value="F:protein serine/threonine phosphatase inhibitor activity"/>
    <property type="evidence" value="ECO:0007669"/>
    <property type="project" value="InterPro"/>
</dbReference>
<reference evidence="2" key="1">
    <citation type="journal article" date="2014" name="Nucleic Acids Res.">
        <title>The evolutionary dynamics of variant antigen genes in Babesia reveal a history of genomic innovation underlying host-parasite interaction.</title>
        <authorList>
            <person name="Jackson A.P."/>
            <person name="Otto T.D."/>
            <person name="Darby A."/>
            <person name="Ramaprasad A."/>
            <person name="Xia D."/>
            <person name="Echaide I.E."/>
            <person name="Farber M."/>
            <person name="Gahlot S."/>
            <person name="Gamble J."/>
            <person name="Gupta D."/>
            <person name="Gupta Y."/>
            <person name="Jackson L."/>
            <person name="Malandrin L."/>
            <person name="Malas T.B."/>
            <person name="Moussa E."/>
            <person name="Nair M."/>
            <person name="Reid A.J."/>
            <person name="Sanders M."/>
            <person name="Sharma J."/>
            <person name="Tracey A."/>
            <person name="Quail M.A."/>
            <person name="Weir W."/>
            <person name="Wastling J.M."/>
            <person name="Hall N."/>
            <person name="Willadsen P."/>
            <person name="Lingelbach K."/>
            <person name="Shiels B."/>
            <person name="Tait A."/>
            <person name="Berriman M."/>
            <person name="Allred D.R."/>
            <person name="Pain A."/>
        </authorList>
    </citation>
    <scope>NUCLEOTIDE SEQUENCE [LARGE SCALE GENOMIC DNA]</scope>
    <source>
        <strain evidence="2">Bond</strain>
    </source>
</reference>
<name>A0A061D9T6_BABBI</name>
<evidence type="ECO:0000313" key="1">
    <source>
        <dbReference type="EMBL" id="CDR97283.1"/>
    </source>
</evidence>
<dbReference type="Proteomes" id="UP000033188">
    <property type="component" value="Chromosome 3"/>
</dbReference>
<dbReference type="GeneID" id="24565824"/>
<dbReference type="VEuPathDB" id="PiroplasmaDB:BBBOND_0311860"/>
<dbReference type="AlphaFoldDB" id="A0A061D9T6"/>
<sequence length="81" mass="9315">MEGSRTMTLLAPPSTVRTLNDDAATAVLERRFRILRVTQPRRVTWQEGTIDNEGQHKKSSKCCCVFTRRQRYEDESSDGRA</sequence>
<dbReference type="OrthoDB" id="307488at2759"/>
<dbReference type="InterPro" id="IPR011107">
    <property type="entry name" value="PPI_Ypi1"/>
</dbReference>
<organism evidence="1 2">
    <name type="scientific">Babesia bigemina</name>
    <dbReference type="NCBI Taxonomy" id="5866"/>
    <lineage>
        <taxon>Eukaryota</taxon>
        <taxon>Sar</taxon>
        <taxon>Alveolata</taxon>
        <taxon>Apicomplexa</taxon>
        <taxon>Aconoidasida</taxon>
        <taxon>Piroplasmida</taxon>
        <taxon>Babesiidae</taxon>
        <taxon>Babesia</taxon>
    </lineage>
</organism>
<dbReference type="PANTHER" id="PTHR20835:SF0">
    <property type="entry name" value="E3 UBIQUITIN-PROTEIN LIGASE PPP1R11"/>
    <property type="match status" value="1"/>
</dbReference>
<dbReference type="Pfam" id="PF07491">
    <property type="entry name" value="PPI_Ypi1"/>
    <property type="match status" value="1"/>
</dbReference>
<dbReference type="STRING" id="5866.A0A061D9T6"/>
<accession>A0A061D9T6</accession>
<keyword evidence="2" id="KW-1185">Reference proteome</keyword>
<proteinExistence type="predicted"/>
<dbReference type="KEGG" id="bbig:BBBOND_0311860"/>
<dbReference type="GO" id="GO:0005634">
    <property type="term" value="C:nucleus"/>
    <property type="evidence" value="ECO:0007669"/>
    <property type="project" value="TreeGrafter"/>
</dbReference>
<dbReference type="RefSeq" id="XP_012769469.1">
    <property type="nucleotide sequence ID" value="XM_012914015.1"/>
</dbReference>
<gene>
    <name evidence="1" type="ORF">BBBOND_0311860</name>
</gene>
<evidence type="ECO:0000313" key="2">
    <source>
        <dbReference type="Proteomes" id="UP000033188"/>
    </source>
</evidence>
<dbReference type="EMBL" id="LK391709">
    <property type="protein sequence ID" value="CDR97283.1"/>
    <property type="molecule type" value="Genomic_DNA"/>
</dbReference>
<dbReference type="PANTHER" id="PTHR20835">
    <property type="entry name" value="E3 UBIQUITIN-PROTEIN LIGASE PPP1R11-RELATED"/>
    <property type="match status" value="1"/>
</dbReference>
<dbReference type="GO" id="GO:0008157">
    <property type="term" value="F:protein phosphatase 1 binding"/>
    <property type="evidence" value="ECO:0007669"/>
    <property type="project" value="TreeGrafter"/>
</dbReference>
<protein>
    <submittedName>
        <fullName evidence="1">Protein phosphatase inhibitor family protein, putative</fullName>
    </submittedName>
</protein>
<dbReference type="OMA" id="TIDNEGQ"/>